<keyword evidence="2" id="KW-1185">Reference proteome</keyword>
<accession>A0A8S1IRH9</accession>
<sequence length="154" mass="16937">MLQPCNTCISGRSLTTSVQDMRALCPAAFGRHGNVLGHMGCNTALFRFWWWLDLCVPKMGHAVVSVALALDTGDRSLWSEHARLRCGGSDQEDLKHHLNFAKVIPITKRRFVWTSVPVRGVDPIPLCSLSVALSYPLHIHHASLIAIALMAAAQ</sequence>
<dbReference type="AlphaFoldDB" id="A0A8S1IRH9"/>
<reference evidence="1" key="1">
    <citation type="submission" date="2020-12" db="EMBL/GenBank/DDBJ databases">
        <authorList>
            <person name="Iha C."/>
        </authorList>
    </citation>
    <scope>NUCLEOTIDE SEQUENCE</scope>
</reference>
<name>A0A8S1IRH9_9CHLO</name>
<dbReference type="Proteomes" id="UP000708148">
    <property type="component" value="Unassembled WGS sequence"/>
</dbReference>
<organism evidence="1 2">
    <name type="scientific">Ostreobium quekettii</name>
    <dbReference type="NCBI Taxonomy" id="121088"/>
    <lineage>
        <taxon>Eukaryota</taxon>
        <taxon>Viridiplantae</taxon>
        <taxon>Chlorophyta</taxon>
        <taxon>core chlorophytes</taxon>
        <taxon>Ulvophyceae</taxon>
        <taxon>TCBD clade</taxon>
        <taxon>Bryopsidales</taxon>
        <taxon>Ostreobineae</taxon>
        <taxon>Ostreobiaceae</taxon>
        <taxon>Ostreobium</taxon>
    </lineage>
</organism>
<comment type="caution">
    <text evidence="1">The sequence shown here is derived from an EMBL/GenBank/DDBJ whole genome shotgun (WGS) entry which is preliminary data.</text>
</comment>
<gene>
    <name evidence="1" type="ORF">OSTQU699_LOCUS2224</name>
</gene>
<proteinExistence type="predicted"/>
<evidence type="ECO:0000313" key="2">
    <source>
        <dbReference type="Proteomes" id="UP000708148"/>
    </source>
</evidence>
<evidence type="ECO:0000313" key="1">
    <source>
        <dbReference type="EMBL" id="CAD7696863.1"/>
    </source>
</evidence>
<dbReference type="EMBL" id="CAJHUC010000559">
    <property type="protein sequence ID" value="CAD7696863.1"/>
    <property type="molecule type" value="Genomic_DNA"/>
</dbReference>
<protein>
    <submittedName>
        <fullName evidence="1">Uncharacterized protein</fullName>
    </submittedName>
</protein>